<dbReference type="EMBL" id="DRSQ01000031">
    <property type="protein sequence ID" value="HHE31308.1"/>
    <property type="molecule type" value="Genomic_DNA"/>
</dbReference>
<keyword evidence="1" id="KW-1133">Transmembrane helix</keyword>
<proteinExistence type="predicted"/>
<evidence type="ECO:0000256" key="1">
    <source>
        <dbReference type="SAM" id="Phobius"/>
    </source>
</evidence>
<sequence length="175" mass="20130">MTDFFQYPMSFPGWWLDNYYYVTWFLSMLFLGGGWALFYRYGKFSYGVDFGCLWKTTLMIIVTTIALGVPQYYNTRFSAEHGRDGDSVTLTPDRIEFTSRKGNKKMFLYKDLVSIYQEPVTYNPPPQVFIVANNAGLRDSITVTDGKNGLPDADKMLSELSKRSGVTIERPAKRQ</sequence>
<name>A0A7C5DE38_9CHLB</name>
<reference evidence="2" key="1">
    <citation type="journal article" date="2020" name="mSystems">
        <title>Genome- and Community-Level Interaction Insights into Carbon Utilization and Element Cycling Functions of Hydrothermarchaeota in Hydrothermal Sediment.</title>
        <authorList>
            <person name="Zhou Z."/>
            <person name="Liu Y."/>
            <person name="Xu W."/>
            <person name="Pan J."/>
            <person name="Luo Z.H."/>
            <person name="Li M."/>
        </authorList>
    </citation>
    <scope>NUCLEOTIDE SEQUENCE [LARGE SCALE GENOMIC DNA]</scope>
    <source>
        <strain evidence="2">HyVt-633</strain>
    </source>
</reference>
<protein>
    <submittedName>
        <fullName evidence="2">Uncharacterized protein</fullName>
    </submittedName>
</protein>
<keyword evidence="1" id="KW-0472">Membrane</keyword>
<dbReference type="Proteomes" id="UP000886058">
    <property type="component" value="Unassembled WGS sequence"/>
</dbReference>
<organism evidence="2">
    <name type="scientific">Chlorobaculum parvum</name>
    <dbReference type="NCBI Taxonomy" id="274539"/>
    <lineage>
        <taxon>Bacteria</taxon>
        <taxon>Pseudomonadati</taxon>
        <taxon>Chlorobiota</taxon>
        <taxon>Chlorobiia</taxon>
        <taxon>Chlorobiales</taxon>
        <taxon>Chlorobiaceae</taxon>
        <taxon>Chlorobaculum</taxon>
    </lineage>
</organism>
<feature type="transmembrane region" description="Helical" evidence="1">
    <location>
        <begin position="20"/>
        <end position="41"/>
    </location>
</feature>
<comment type="caution">
    <text evidence="2">The sequence shown here is derived from an EMBL/GenBank/DDBJ whole genome shotgun (WGS) entry which is preliminary data.</text>
</comment>
<evidence type="ECO:0000313" key="2">
    <source>
        <dbReference type="EMBL" id="HHE31308.1"/>
    </source>
</evidence>
<dbReference type="AlphaFoldDB" id="A0A7C5DE38"/>
<accession>A0A7C5DE38</accession>
<gene>
    <name evidence="2" type="ORF">ENL07_01370</name>
</gene>
<keyword evidence="1" id="KW-0812">Transmembrane</keyword>
<feature type="transmembrane region" description="Helical" evidence="1">
    <location>
        <begin position="53"/>
        <end position="73"/>
    </location>
</feature>